<gene>
    <name evidence="1" type="ORF">LVY65_02695</name>
</gene>
<protein>
    <submittedName>
        <fullName evidence="1">Uncharacterized protein</fullName>
    </submittedName>
</protein>
<keyword evidence="2" id="KW-1185">Reference proteome</keyword>
<dbReference type="EMBL" id="JAKFGM010000001">
    <property type="protein sequence ID" value="MCF2513978.1"/>
    <property type="molecule type" value="Genomic_DNA"/>
</dbReference>
<sequence>MTQTPNIIERAFQLAEGSANVEEIRAKLKREGYPSVDAHLSGKSIRADLTKIIRRDA</sequence>
<comment type="caution">
    <text evidence="1">The sequence shown here is derived from an EMBL/GenBank/DDBJ whole genome shotgun (WGS) entry which is preliminary data.</text>
</comment>
<accession>A0A9X1QL82</accession>
<organism evidence="1 2">
    <name type="scientific">Sphingomonas cremea</name>
    <dbReference type="NCBI Taxonomy" id="2904799"/>
    <lineage>
        <taxon>Bacteria</taxon>
        <taxon>Pseudomonadati</taxon>
        <taxon>Pseudomonadota</taxon>
        <taxon>Alphaproteobacteria</taxon>
        <taxon>Sphingomonadales</taxon>
        <taxon>Sphingomonadaceae</taxon>
        <taxon>Sphingomonas</taxon>
    </lineage>
</organism>
<reference evidence="1" key="1">
    <citation type="submission" date="2022-01" db="EMBL/GenBank/DDBJ databases">
        <authorList>
            <person name="Jo J.-H."/>
            <person name="Im W.-T."/>
        </authorList>
    </citation>
    <scope>NUCLEOTIDE SEQUENCE</scope>
    <source>
        <strain evidence="1">G124</strain>
    </source>
</reference>
<proteinExistence type="predicted"/>
<dbReference type="RefSeq" id="WP_235066465.1">
    <property type="nucleotide sequence ID" value="NZ_JAKFGM010000001.1"/>
</dbReference>
<dbReference type="AlphaFoldDB" id="A0A9X1QL82"/>
<evidence type="ECO:0000313" key="1">
    <source>
        <dbReference type="EMBL" id="MCF2513978.1"/>
    </source>
</evidence>
<name>A0A9X1QL82_9SPHN</name>
<evidence type="ECO:0000313" key="2">
    <source>
        <dbReference type="Proteomes" id="UP001139410"/>
    </source>
</evidence>
<dbReference type="Proteomes" id="UP001139410">
    <property type="component" value="Unassembled WGS sequence"/>
</dbReference>